<dbReference type="Gene3D" id="1.20.120.330">
    <property type="entry name" value="Nucleotidyltransferases domain 2"/>
    <property type="match status" value="1"/>
</dbReference>
<sequence>MDTEAVITELYGLKPGEFTAARNARVAEAKKDGDTKAAEAISALRKPSTAAWLVNQLVREHSEEIDELLRLGVELRAAHTTLDGAKLRELGQQRHRTVRGLIKLAAGIHSLSAAVERELEETLTTALSDPDAAAVLEAGRLTTTLRLDDRASWPEVTTALPVKRAKPKSKPKPDKKELAEAEAAFRSAQDECAQARRELDAARERLAAAEERLGEARGRVERLKRGD</sequence>
<evidence type="ECO:0000313" key="3">
    <source>
        <dbReference type="Proteomes" id="UP000183376"/>
    </source>
</evidence>
<organism evidence="2 3">
    <name type="scientific">Allokutzneria albata</name>
    <name type="common">Kibdelosporangium albatum</name>
    <dbReference type="NCBI Taxonomy" id="211114"/>
    <lineage>
        <taxon>Bacteria</taxon>
        <taxon>Bacillati</taxon>
        <taxon>Actinomycetota</taxon>
        <taxon>Actinomycetes</taxon>
        <taxon>Pseudonocardiales</taxon>
        <taxon>Pseudonocardiaceae</taxon>
        <taxon>Allokutzneria</taxon>
    </lineage>
</organism>
<keyword evidence="3" id="KW-1185">Reference proteome</keyword>
<proteinExistence type="predicted"/>
<feature type="region of interest" description="Disordered" evidence="1">
    <location>
        <begin position="162"/>
        <end position="188"/>
    </location>
</feature>
<dbReference type="STRING" id="211114.SAMN04489726_2858"/>
<protein>
    <submittedName>
        <fullName evidence="2">Uncharacterized protein</fullName>
    </submittedName>
</protein>
<evidence type="ECO:0000256" key="1">
    <source>
        <dbReference type="SAM" id="MobiDB-lite"/>
    </source>
</evidence>
<dbReference type="RefSeq" id="WP_052407661.1">
    <property type="nucleotide sequence ID" value="NZ_JOEF01000018.1"/>
</dbReference>
<dbReference type="eggNOG" id="ENOG5032S7P">
    <property type="taxonomic scope" value="Bacteria"/>
</dbReference>
<dbReference type="EMBL" id="LT629701">
    <property type="protein sequence ID" value="SDM67722.1"/>
    <property type="molecule type" value="Genomic_DNA"/>
</dbReference>
<gene>
    <name evidence="2" type="ORF">SAMN04489726_2858</name>
</gene>
<reference evidence="2 3" key="1">
    <citation type="submission" date="2016-10" db="EMBL/GenBank/DDBJ databases">
        <authorList>
            <person name="de Groot N.N."/>
        </authorList>
    </citation>
    <scope>NUCLEOTIDE SEQUENCE [LARGE SCALE GENOMIC DNA]</scope>
    <source>
        <strain evidence="2 3">DSM 44149</strain>
    </source>
</reference>
<accession>A0A1G9V696</accession>
<dbReference type="Proteomes" id="UP000183376">
    <property type="component" value="Chromosome I"/>
</dbReference>
<dbReference type="AlphaFoldDB" id="A0A1G9V696"/>
<name>A0A1G9V696_ALLAB</name>
<dbReference type="OrthoDB" id="3541690at2"/>
<evidence type="ECO:0000313" key="2">
    <source>
        <dbReference type="EMBL" id="SDM67722.1"/>
    </source>
</evidence>